<gene>
    <name evidence="2" type="ORF">FSW04_22790</name>
</gene>
<name>A0A5B8UAM5_9ACTN</name>
<feature type="domain" description="GST N-terminal" evidence="1">
    <location>
        <begin position="5"/>
        <end position="79"/>
    </location>
</feature>
<dbReference type="GO" id="GO:0016740">
    <property type="term" value="F:transferase activity"/>
    <property type="evidence" value="ECO:0007669"/>
    <property type="project" value="UniProtKB-KW"/>
</dbReference>
<dbReference type="PROSITE" id="PS51354">
    <property type="entry name" value="GLUTAREDOXIN_2"/>
    <property type="match status" value="1"/>
</dbReference>
<keyword evidence="3" id="KW-1185">Reference proteome</keyword>
<dbReference type="RefSeq" id="WP_146922483.1">
    <property type="nucleotide sequence ID" value="NZ_CP042430.1"/>
</dbReference>
<dbReference type="OrthoDB" id="5244167at2"/>
<dbReference type="KEGG" id="bsol:FSW04_22790"/>
<dbReference type="InterPro" id="IPR004045">
    <property type="entry name" value="Glutathione_S-Trfase_N"/>
</dbReference>
<dbReference type="CDD" id="cd00570">
    <property type="entry name" value="GST_N_family"/>
    <property type="match status" value="1"/>
</dbReference>
<reference evidence="2 3" key="1">
    <citation type="journal article" date="2018" name="J. Microbiol.">
        <title>Baekduia soli gen. nov., sp. nov., a novel bacterium isolated from the soil of Baekdu Mountain and proposal of a novel family name, Baekduiaceae fam. nov.</title>
        <authorList>
            <person name="An D.S."/>
            <person name="Siddiqi M.Z."/>
            <person name="Kim K.H."/>
            <person name="Yu H.S."/>
            <person name="Im W.T."/>
        </authorList>
    </citation>
    <scope>NUCLEOTIDE SEQUENCE [LARGE SCALE GENOMIC DNA]</scope>
    <source>
        <strain evidence="2 3">BR7-21</strain>
    </source>
</reference>
<organism evidence="2 3">
    <name type="scientific">Baekduia soli</name>
    <dbReference type="NCBI Taxonomy" id="496014"/>
    <lineage>
        <taxon>Bacteria</taxon>
        <taxon>Bacillati</taxon>
        <taxon>Actinomycetota</taxon>
        <taxon>Thermoleophilia</taxon>
        <taxon>Solirubrobacterales</taxon>
        <taxon>Baekduiaceae</taxon>
        <taxon>Baekduia</taxon>
    </lineage>
</organism>
<sequence>MPARLFVVHGSHPCATVQRALELKGIPYRLVELPASSQPLVMTPLFGRRTVPGIRFEDGVKVQGSRAILRELERRAPEPALFGAPEIGEAERWGDEVLQPVPRRLLWTAFAADPAAMHGFQEGQRSPKLPMAVVKAAAKVILPVERRMNGVTDEAVRADLAALPGMLDTVDAWIAAGVLGGAAPNAADLQIGASLRLLATMQDLRPLLAAHPAGALAARWFAPLPGTVAAGALPAAWLPPQPAAVA</sequence>
<dbReference type="SUPFAM" id="SSF52833">
    <property type="entry name" value="Thioredoxin-like"/>
    <property type="match status" value="1"/>
</dbReference>
<dbReference type="Pfam" id="PF13417">
    <property type="entry name" value="GST_N_3"/>
    <property type="match status" value="1"/>
</dbReference>
<dbReference type="EMBL" id="CP042430">
    <property type="protein sequence ID" value="QEC50120.1"/>
    <property type="molecule type" value="Genomic_DNA"/>
</dbReference>
<dbReference type="Proteomes" id="UP000321805">
    <property type="component" value="Chromosome"/>
</dbReference>
<proteinExistence type="predicted"/>
<dbReference type="Gene3D" id="3.40.30.10">
    <property type="entry name" value="Glutaredoxin"/>
    <property type="match status" value="1"/>
</dbReference>
<evidence type="ECO:0000313" key="3">
    <source>
        <dbReference type="Proteomes" id="UP000321805"/>
    </source>
</evidence>
<dbReference type="AlphaFoldDB" id="A0A5B8UAM5"/>
<keyword evidence="2" id="KW-0808">Transferase</keyword>
<dbReference type="InterPro" id="IPR036249">
    <property type="entry name" value="Thioredoxin-like_sf"/>
</dbReference>
<evidence type="ECO:0000313" key="2">
    <source>
        <dbReference type="EMBL" id="QEC50120.1"/>
    </source>
</evidence>
<protein>
    <submittedName>
        <fullName evidence="2">Glutathione S-transferase</fullName>
    </submittedName>
</protein>
<evidence type="ECO:0000259" key="1">
    <source>
        <dbReference type="Pfam" id="PF13417"/>
    </source>
</evidence>
<accession>A0A5B8UAM5</accession>